<dbReference type="GO" id="GO:0006412">
    <property type="term" value="P:translation"/>
    <property type="evidence" value="ECO:0007669"/>
    <property type="project" value="InterPro"/>
</dbReference>
<dbReference type="PANTHER" id="PTHR19836:SF19">
    <property type="entry name" value="SMALL RIBOSOMAL SUBUNIT PROTEIN US14M"/>
    <property type="match status" value="1"/>
</dbReference>
<dbReference type="SUPFAM" id="SSF57716">
    <property type="entry name" value="Glucocorticoid receptor-like (DNA-binding domain)"/>
    <property type="match status" value="1"/>
</dbReference>
<dbReference type="HAMAP" id="MF_00537">
    <property type="entry name" value="Ribosomal_uS14_1"/>
    <property type="match status" value="1"/>
</dbReference>
<comment type="similarity">
    <text evidence="1">Belongs to the universal ribosomal protein uS14 family.</text>
</comment>
<dbReference type="GeneID" id="67154566"/>
<evidence type="ECO:0000256" key="4">
    <source>
        <dbReference type="ARBA" id="ARBA00035247"/>
    </source>
</evidence>
<dbReference type="PROSITE" id="PS00527">
    <property type="entry name" value="RIBOSOMAL_S14"/>
    <property type="match status" value="1"/>
</dbReference>
<evidence type="ECO:0000313" key="5">
    <source>
        <dbReference type="EMBL" id="QQW50606.1"/>
    </source>
</evidence>
<dbReference type="InterPro" id="IPR018271">
    <property type="entry name" value="Ribosomal_uS14_CS"/>
</dbReference>
<reference evidence="5" key="1">
    <citation type="journal article" date="2021" name="J. Phycol.">
        <title>Olisthodiscus represents a new class of Ochrophyta.</title>
        <authorList>
            <person name="Barcyte D."/>
            <person name="Eikrem W."/>
            <person name="Engesmo A."/>
            <person name="Seoane S."/>
            <person name="Wohlmann J."/>
            <person name="Horak A."/>
            <person name="Yurchenko T."/>
            <person name="Elias M."/>
        </authorList>
    </citation>
    <scope>NUCLEOTIDE SEQUENCE</scope>
    <source>
        <strain evidence="5">K-0444</strain>
    </source>
</reference>
<dbReference type="InterPro" id="IPR001209">
    <property type="entry name" value="Ribosomal_uS14"/>
</dbReference>
<dbReference type="FunFam" id="1.10.287.1480:FF:000001">
    <property type="entry name" value="30S ribosomal protein S14"/>
    <property type="match status" value="1"/>
</dbReference>
<evidence type="ECO:0000256" key="3">
    <source>
        <dbReference type="ARBA" id="ARBA00023274"/>
    </source>
</evidence>
<dbReference type="Gene3D" id="1.10.287.1480">
    <property type="match status" value="1"/>
</dbReference>
<dbReference type="PANTHER" id="PTHR19836">
    <property type="entry name" value="30S RIBOSOMAL PROTEIN S14"/>
    <property type="match status" value="1"/>
</dbReference>
<dbReference type="Pfam" id="PF00253">
    <property type="entry name" value="Ribosomal_S14"/>
    <property type="match status" value="1"/>
</dbReference>
<dbReference type="GO" id="GO:0003735">
    <property type="term" value="F:structural constituent of ribosome"/>
    <property type="evidence" value="ECO:0007669"/>
    <property type="project" value="InterPro"/>
</dbReference>
<protein>
    <recommendedName>
        <fullName evidence="4">Small ribosomal subunit protein uS14c</fullName>
    </recommendedName>
</protein>
<dbReference type="EMBL" id="MT859097">
    <property type="protein sequence ID" value="QQW50606.1"/>
    <property type="molecule type" value="Genomic_DNA"/>
</dbReference>
<dbReference type="AlphaFoldDB" id="A0A7U0QG42"/>
<name>A0A7U0QG42_OLILU</name>
<accession>A0A7U0QG42</accession>
<dbReference type="GO" id="GO:0005737">
    <property type="term" value="C:cytoplasm"/>
    <property type="evidence" value="ECO:0007669"/>
    <property type="project" value="UniProtKB-ARBA"/>
</dbReference>
<dbReference type="NCBIfam" id="NF006477">
    <property type="entry name" value="PRK08881.1"/>
    <property type="match status" value="1"/>
</dbReference>
<sequence>MAKKNMVQRELKRQKLVKKGVEKRKELKKEILKATDLDKKLEIHFALQKMKRDSSPVRLRNRCWKTGRSRGVYRDFGLSRHSLREMAHECLLPGVTKASW</sequence>
<proteinExistence type="inferred from homology"/>
<dbReference type="RefSeq" id="YP_010152945.1">
    <property type="nucleotide sequence ID" value="NC_057170.1"/>
</dbReference>
<gene>
    <name evidence="5" type="primary">rps14</name>
</gene>
<keyword evidence="5" id="KW-0934">Plastid</keyword>
<geneLocation type="plastid" evidence="5"/>
<evidence type="ECO:0000256" key="2">
    <source>
        <dbReference type="ARBA" id="ARBA00022980"/>
    </source>
</evidence>
<dbReference type="GO" id="GO:0015935">
    <property type="term" value="C:small ribosomal subunit"/>
    <property type="evidence" value="ECO:0007669"/>
    <property type="project" value="TreeGrafter"/>
</dbReference>
<dbReference type="InterPro" id="IPR023036">
    <property type="entry name" value="Ribosomal_uS14_bac/plastid"/>
</dbReference>
<keyword evidence="2 5" id="KW-0689">Ribosomal protein</keyword>
<evidence type="ECO:0000256" key="1">
    <source>
        <dbReference type="ARBA" id="ARBA00009083"/>
    </source>
</evidence>
<keyword evidence="3" id="KW-0687">Ribonucleoprotein</keyword>
<organism evidence="5">
    <name type="scientific">Olisthodiscus luteus</name>
    <name type="common">Marine phytoflagellate</name>
    <dbReference type="NCBI Taxonomy" id="83000"/>
    <lineage>
        <taxon>Eukaryota</taxon>
        <taxon>Sar</taxon>
        <taxon>Stramenopiles</taxon>
        <taxon>Ochrophyta</taxon>
        <taxon>Olisthodiscophyceae</taxon>
        <taxon>Olisthodiscaceae</taxon>
        <taxon>Olisthodiscus</taxon>
    </lineage>
</organism>